<dbReference type="Proteomes" id="UP001162030">
    <property type="component" value="Chromosome"/>
</dbReference>
<accession>A0ABM9I3G6</accession>
<reference evidence="1 2" key="1">
    <citation type="submission" date="2023-03" db="EMBL/GenBank/DDBJ databases">
        <authorList>
            <person name="Pearce D."/>
        </authorList>
    </citation>
    <scope>NUCLEOTIDE SEQUENCE [LARGE SCALE GENOMIC DNA]</scope>
    <source>
        <strain evidence="1">Msz</strain>
    </source>
</reference>
<sequence length="28" mass="2906">MAVDMAVATVMPFAIDNPVNMSIALVLA</sequence>
<gene>
    <name evidence="1" type="ORF">MSZNOR_2793</name>
</gene>
<protein>
    <submittedName>
        <fullName evidence="1">Uncharacterized protein</fullName>
    </submittedName>
</protein>
<name>A0ABM9I3G6_9GAMM</name>
<evidence type="ECO:0000313" key="2">
    <source>
        <dbReference type="Proteomes" id="UP001162030"/>
    </source>
</evidence>
<evidence type="ECO:0000313" key="1">
    <source>
        <dbReference type="EMBL" id="CAI8866250.1"/>
    </source>
</evidence>
<dbReference type="EMBL" id="OX458333">
    <property type="protein sequence ID" value="CAI8866250.1"/>
    <property type="molecule type" value="Genomic_DNA"/>
</dbReference>
<keyword evidence="2" id="KW-1185">Reference proteome</keyword>
<organism evidence="1 2">
    <name type="scientific">Methylocaldum szegediense</name>
    <dbReference type="NCBI Taxonomy" id="73780"/>
    <lineage>
        <taxon>Bacteria</taxon>
        <taxon>Pseudomonadati</taxon>
        <taxon>Pseudomonadota</taxon>
        <taxon>Gammaproteobacteria</taxon>
        <taxon>Methylococcales</taxon>
        <taxon>Methylococcaceae</taxon>
        <taxon>Methylocaldum</taxon>
    </lineage>
</organism>
<proteinExistence type="predicted"/>